<reference evidence="3 4" key="1">
    <citation type="submission" date="2009-02" db="EMBL/GenBank/DDBJ databases">
        <title>Sequencing of the draft genome and assembly of Lutiella nitroferrum 2002.</title>
        <authorList>
            <consortium name="US DOE Joint Genome Institute (JGI-PGF)"/>
            <person name="Lucas S."/>
            <person name="Copeland A."/>
            <person name="Lapidus A."/>
            <person name="Glavina del Rio T."/>
            <person name="Tice H."/>
            <person name="Bruce D."/>
            <person name="Goodwin L."/>
            <person name="Pitluck S."/>
            <person name="Larimer F."/>
            <person name="Land M.L."/>
            <person name="Hauser L."/>
            <person name="Coates J.D."/>
        </authorList>
    </citation>
    <scope>NUCLEOTIDE SEQUENCE [LARGE SCALE GENOMIC DNA]</scope>
    <source>
        <strain evidence="3 4">2002</strain>
    </source>
</reference>
<gene>
    <name evidence="3" type="ORF">FuraDRAFT_1959</name>
</gene>
<evidence type="ECO:0000313" key="3">
    <source>
        <dbReference type="EMBL" id="EEG08451.1"/>
    </source>
</evidence>
<name>B9Z3M4_9NEIS</name>
<keyword evidence="4" id="KW-1185">Reference proteome</keyword>
<protein>
    <recommendedName>
        <fullName evidence="2">eCIS core domain-containing protein</fullName>
    </recommendedName>
</protein>
<evidence type="ECO:0000313" key="4">
    <source>
        <dbReference type="Proteomes" id="UP000003165"/>
    </source>
</evidence>
<dbReference type="InterPro" id="IPR003615">
    <property type="entry name" value="HNH_nuc"/>
</dbReference>
<dbReference type="CDD" id="cd00085">
    <property type="entry name" value="HNHc"/>
    <property type="match status" value="1"/>
</dbReference>
<dbReference type="Proteomes" id="UP000003165">
    <property type="component" value="Unassembled WGS sequence"/>
</dbReference>
<feature type="region of interest" description="Disordered" evidence="1">
    <location>
        <begin position="53"/>
        <end position="76"/>
    </location>
</feature>
<evidence type="ECO:0000256" key="1">
    <source>
        <dbReference type="SAM" id="MobiDB-lite"/>
    </source>
</evidence>
<proteinExistence type="predicted"/>
<sequence>MAEHVLTPQAEREPPASKASARGLLQRKCACGANAGGSGECETCAAQHQLQRHASRPVTPQTGLPASVGTTLERTGRPLDADTRHFMEDRFGSDFGSVRIHDDSAAAASARDVDAHAYTVGQNIVFADGQYQPHSESGRHLLAHELAHTVQQQGLQRAGISSLADQGPDYQRLEREADFAADRVMSGQPLPNGVLSQGGPRLSRKPATPTVTPPAPAATPAGATPAAEEKDPAPGFTAEYETSTYNRSFSLTSSEVPVQVSGSVSKTQADYEVEKLVLPAQKGPYALALCNKPYRPLTAVFEWAGGVPKPYKNIPRDPTDTLQRTWLSKYGYKLGKEAHKRWKEVGGESTFPKIPNGPTCEIDHIQELQVGGDNNADNLQVLDKVDNGSSGNLIQQQLRYLASAAFDDAKTALGNKRPKRVSLSFKGAVMQGSPKCSLCCQLGQRFNDPSITAASGAVVVDYDLIILGNPVKLKLPADKSKSIPLAGSPYAENKAAAGSIKGLTLVSFERDGKGKGRDKIRASIDGEIMHLKPNTKGGDLLLGIGPDGSLLLPKGKPSAPIKFEYTKLSPGQFTSLTVDSNGISAEGTIKPSIPLLPTLNVAMDANSFRVTKGIDKDKIKPPFPGVKVTEASIALELAPVFKPVGTLALEFGAGKKLADLKLTASADDAGLVLKGDLLVYLPGIDQAKGEVKYQGGEWSGGAHIESGQMAGKIPYVKSGSVDVWFKAGKIDASGKVNLELPGNNEATLELNYTASKWVFQGRGRIKVKNPYLKPIQASLWYDGELFIAKGQAGFAFSGLDGTVDATYENKGGKEKVYGKGDIKIDKGKAKGNIVVELHPNEKISGKGRLSYEIKKDLVATAGITIDEHQKITFDGELSFPDIKLFGRFPEKQEDHTIFQASGSIPIPGASIGNIGLKVKLWGSLGYYYYVGPGVLTGVKATVKFSPFEDNPDFSFTLQAKASIPAGGGITGRIGADVVIDAYIAEVGGGLNVSAKAGLEGKAELSSEIAYSKDKFSVDASAYIGGNVVLAAALCARVYAEAGVWRFKVRTEKSWELLGGKFDTGLGLGVRLPLHYDSVEGFRMPRLSDIKPEPSELKLDPSRMLSSLFGDANKSDEREAGSKETGLCSVKGD</sequence>
<dbReference type="RefSeq" id="WP_008953979.1">
    <property type="nucleotide sequence ID" value="NZ_ACIS01000005.1"/>
</dbReference>
<feature type="region of interest" description="Disordered" evidence="1">
    <location>
        <begin position="1"/>
        <end position="21"/>
    </location>
</feature>
<feature type="region of interest" description="Disordered" evidence="1">
    <location>
        <begin position="186"/>
        <end position="238"/>
    </location>
</feature>
<dbReference type="AlphaFoldDB" id="B9Z3M4"/>
<dbReference type="eggNOG" id="COG3170">
    <property type="taxonomic scope" value="Bacteria"/>
</dbReference>
<dbReference type="InterPro" id="IPR025295">
    <property type="entry name" value="eCIS_core_dom"/>
</dbReference>
<feature type="region of interest" description="Disordered" evidence="1">
    <location>
        <begin position="1107"/>
        <end position="1132"/>
    </location>
</feature>
<organism evidence="3 4">
    <name type="scientific">Pseudogulbenkiania ferrooxidans 2002</name>
    <dbReference type="NCBI Taxonomy" id="279714"/>
    <lineage>
        <taxon>Bacteria</taxon>
        <taxon>Pseudomonadati</taxon>
        <taxon>Pseudomonadota</taxon>
        <taxon>Betaproteobacteria</taxon>
        <taxon>Neisseriales</taxon>
        <taxon>Chromobacteriaceae</taxon>
        <taxon>Pseudogulbenkiania</taxon>
    </lineage>
</organism>
<dbReference type="eggNOG" id="COG3115">
    <property type="taxonomic scope" value="Bacteria"/>
</dbReference>
<feature type="compositionally biased region" description="Basic and acidic residues" evidence="1">
    <location>
        <begin position="1112"/>
        <end position="1121"/>
    </location>
</feature>
<dbReference type="Pfam" id="PF13699">
    <property type="entry name" value="eCIS_core"/>
    <property type="match status" value="1"/>
</dbReference>
<comment type="caution">
    <text evidence="3">The sequence shown here is derived from an EMBL/GenBank/DDBJ whole genome shotgun (WGS) entry which is preliminary data.</text>
</comment>
<dbReference type="EMBL" id="ACIS01000005">
    <property type="protein sequence ID" value="EEG08451.1"/>
    <property type="molecule type" value="Genomic_DNA"/>
</dbReference>
<evidence type="ECO:0000259" key="2">
    <source>
        <dbReference type="Pfam" id="PF13699"/>
    </source>
</evidence>
<accession>B9Z3M4</accession>
<feature type="compositionally biased region" description="Polar residues" evidence="1">
    <location>
        <begin position="58"/>
        <end position="73"/>
    </location>
</feature>
<feature type="domain" description="eCIS core" evidence="2">
    <location>
        <begin position="78"/>
        <end position="154"/>
    </location>
</feature>